<dbReference type="EMBL" id="JBHUNF010000001">
    <property type="protein sequence ID" value="MFD2674171.1"/>
    <property type="molecule type" value="Genomic_DNA"/>
</dbReference>
<comment type="caution">
    <text evidence="1">The sequence shown here is derived from an EMBL/GenBank/DDBJ whole genome shotgun (WGS) entry which is preliminary data.</text>
</comment>
<dbReference type="RefSeq" id="WP_066057766.1">
    <property type="nucleotide sequence ID" value="NZ_JBHUNF010000001.1"/>
</dbReference>
<sequence>MELRIGILHSPRELAFETNQSAAEIEKLVAEAIAADAGVARFTDERDRVILVNAAQIAFVEIGEETVRRVGFTA</sequence>
<reference evidence="2" key="1">
    <citation type="journal article" date="2019" name="Int. J. Syst. Evol. Microbiol.">
        <title>The Global Catalogue of Microorganisms (GCM) 10K type strain sequencing project: providing services to taxonomists for standard genome sequencing and annotation.</title>
        <authorList>
            <consortium name="The Broad Institute Genomics Platform"/>
            <consortium name="The Broad Institute Genome Sequencing Center for Infectious Disease"/>
            <person name="Wu L."/>
            <person name="Ma J."/>
        </authorList>
    </citation>
    <scope>NUCLEOTIDE SEQUENCE [LARGE SCALE GENOMIC DNA]</scope>
    <source>
        <strain evidence="2">TISTR 1511</strain>
    </source>
</reference>
<protein>
    <submittedName>
        <fullName evidence="1">DUF3107 domain-containing protein</fullName>
    </submittedName>
</protein>
<dbReference type="Proteomes" id="UP001597453">
    <property type="component" value="Unassembled WGS sequence"/>
</dbReference>
<keyword evidence="2" id="KW-1185">Reference proteome</keyword>
<accession>A0ABW5RHK9</accession>
<organism evidence="1 2">
    <name type="scientific">Gulosibacter bifidus</name>
    <dbReference type="NCBI Taxonomy" id="272239"/>
    <lineage>
        <taxon>Bacteria</taxon>
        <taxon>Bacillati</taxon>
        <taxon>Actinomycetota</taxon>
        <taxon>Actinomycetes</taxon>
        <taxon>Micrococcales</taxon>
        <taxon>Microbacteriaceae</taxon>
        <taxon>Gulosibacter</taxon>
    </lineage>
</organism>
<gene>
    <name evidence="1" type="ORF">ACFSUQ_02505</name>
</gene>
<name>A0ABW5RHK9_9MICO</name>
<evidence type="ECO:0000313" key="1">
    <source>
        <dbReference type="EMBL" id="MFD2674171.1"/>
    </source>
</evidence>
<dbReference type="Pfam" id="PF11305">
    <property type="entry name" value="DUF3107"/>
    <property type="match status" value="1"/>
</dbReference>
<evidence type="ECO:0000313" key="2">
    <source>
        <dbReference type="Proteomes" id="UP001597453"/>
    </source>
</evidence>
<dbReference type="InterPro" id="IPR021456">
    <property type="entry name" value="DUF3107"/>
</dbReference>
<proteinExistence type="predicted"/>